<dbReference type="EMBL" id="CAEZSJ010000007">
    <property type="protein sequence ID" value="CAB4532188.1"/>
    <property type="molecule type" value="Genomic_DNA"/>
</dbReference>
<sequence>MTKPRYFYRKGELATDGWDVIVNDQLPGWKHTGTRVATLSPGKTFEIPRDKVERLIWPLDGDGISVEYVVNGDTKKQKLVGRKSVFHGPTDVLYLSIDTSIKISGSGRFIIAEAPAKNSFPDKFIPAKTVPVFARGAGPASRQVHNFGDPAELAADRFIVVEIIVPAGNWSGSPAHKHDTYIPGVESNLEEIYYFEAAVSKNLPAQEGAEPVGFFQGRASDNREFELTTEVKSGDVILVPHGWHGPVMAQPGYDLYFMNVMAGPDPDRSWNITDEPTQAWIRKTWNEKDIDPRLPYLNN</sequence>
<dbReference type="AlphaFoldDB" id="A0A6J6B0X1"/>
<evidence type="ECO:0000256" key="1">
    <source>
        <dbReference type="ARBA" id="ARBA00023235"/>
    </source>
</evidence>
<dbReference type="PIRSF" id="PIRSF036628">
    <property type="entry name" value="IolB"/>
    <property type="match status" value="1"/>
</dbReference>
<dbReference type="SUPFAM" id="SSF51182">
    <property type="entry name" value="RmlC-like cupins"/>
    <property type="match status" value="1"/>
</dbReference>
<gene>
    <name evidence="2" type="ORF">UFOPK1425_00078</name>
    <name evidence="3" type="ORF">UFOPK1842_00266</name>
</gene>
<dbReference type="GO" id="GO:0008880">
    <property type="term" value="F:glucuronate isomerase activity"/>
    <property type="evidence" value="ECO:0007669"/>
    <property type="project" value="InterPro"/>
</dbReference>
<evidence type="ECO:0000313" key="2">
    <source>
        <dbReference type="EMBL" id="CAB4532188.1"/>
    </source>
</evidence>
<name>A0A6J6B0X1_9ZZZZ</name>
<proteinExistence type="predicted"/>
<protein>
    <submittedName>
        <fullName evidence="2">Unannotated protein</fullName>
    </submittedName>
</protein>
<dbReference type="Pfam" id="PF04962">
    <property type="entry name" value="KduI"/>
    <property type="match status" value="1"/>
</dbReference>
<keyword evidence="1" id="KW-0413">Isomerase</keyword>
<dbReference type="InterPro" id="IPR011051">
    <property type="entry name" value="RmlC_Cupin_sf"/>
</dbReference>
<organism evidence="2">
    <name type="scientific">freshwater metagenome</name>
    <dbReference type="NCBI Taxonomy" id="449393"/>
    <lineage>
        <taxon>unclassified sequences</taxon>
        <taxon>metagenomes</taxon>
        <taxon>ecological metagenomes</taxon>
    </lineage>
</organism>
<dbReference type="InterPro" id="IPR021120">
    <property type="entry name" value="KduI/IolB_isomerase"/>
</dbReference>
<dbReference type="GO" id="GO:0019310">
    <property type="term" value="P:inositol catabolic process"/>
    <property type="evidence" value="ECO:0007669"/>
    <property type="project" value="InterPro"/>
</dbReference>
<dbReference type="InterPro" id="IPR014710">
    <property type="entry name" value="RmlC-like_jellyroll"/>
</dbReference>
<evidence type="ECO:0000313" key="3">
    <source>
        <dbReference type="EMBL" id="CAB4602573.1"/>
    </source>
</evidence>
<dbReference type="Gene3D" id="2.60.120.10">
    <property type="entry name" value="Jelly Rolls"/>
    <property type="match status" value="2"/>
</dbReference>
<dbReference type="PANTHER" id="PTHR39193">
    <property type="entry name" value="5-DEOXY-GLUCURONATE ISOMERASE"/>
    <property type="match status" value="1"/>
</dbReference>
<reference evidence="2" key="1">
    <citation type="submission" date="2020-05" db="EMBL/GenBank/DDBJ databases">
        <authorList>
            <person name="Chiriac C."/>
            <person name="Salcher M."/>
            <person name="Ghai R."/>
            <person name="Kavagutti S V."/>
        </authorList>
    </citation>
    <scope>NUCLEOTIDE SEQUENCE</scope>
</reference>
<dbReference type="PANTHER" id="PTHR39193:SF1">
    <property type="entry name" value="5-DEOXY-GLUCURONATE ISOMERASE"/>
    <property type="match status" value="1"/>
</dbReference>
<dbReference type="EMBL" id="CAEZUQ010000018">
    <property type="protein sequence ID" value="CAB4602573.1"/>
    <property type="molecule type" value="Genomic_DNA"/>
</dbReference>
<dbReference type="InterPro" id="IPR024203">
    <property type="entry name" value="Deoxy-glucuronate_isom_IolB"/>
</dbReference>
<accession>A0A6J6B0X1</accession>